<dbReference type="InterPro" id="IPR014757">
    <property type="entry name" value="Tscrpt_reg_IclR_C"/>
</dbReference>
<evidence type="ECO:0000313" key="8">
    <source>
        <dbReference type="Proteomes" id="UP000198307"/>
    </source>
</evidence>
<gene>
    <name evidence="7" type="ORF">SAMN05444959_11827</name>
</gene>
<proteinExistence type="predicted"/>
<name>A0A239Q1X9_9RHOB</name>
<feature type="region of interest" description="Disordered" evidence="4">
    <location>
        <begin position="1"/>
        <end position="30"/>
    </location>
</feature>
<dbReference type="GO" id="GO:0003700">
    <property type="term" value="F:DNA-binding transcription factor activity"/>
    <property type="evidence" value="ECO:0007669"/>
    <property type="project" value="TreeGrafter"/>
</dbReference>
<dbReference type="PANTHER" id="PTHR30136">
    <property type="entry name" value="HELIX-TURN-HELIX TRANSCRIPTIONAL REGULATOR, ICLR FAMILY"/>
    <property type="match status" value="1"/>
</dbReference>
<dbReference type="EMBL" id="FZQB01000018">
    <property type="protein sequence ID" value="SNT76318.1"/>
    <property type="molecule type" value="Genomic_DNA"/>
</dbReference>
<dbReference type="PANTHER" id="PTHR30136:SF24">
    <property type="entry name" value="HTH-TYPE TRANSCRIPTIONAL REPRESSOR ALLR"/>
    <property type="match status" value="1"/>
</dbReference>
<dbReference type="SUPFAM" id="SSF46785">
    <property type="entry name" value="Winged helix' DNA-binding domain"/>
    <property type="match status" value="1"/>
</dbReference>
<keyword evidence="3" id="KW-0804">Transcription</keyword>
<dbReference type="Pfam" id="PF09339">
    <property type="entry name" value="HTH_IclR"/>
    <property type="match status" value="1"/>
</dbReference>
<dbReference type="InterPro" id="IPR005471">
    <property type="entry name" value="Tscrpt_reg_IclR_N"/>
</dbReference>
<dbReference type="InterPro" id="IPR036390">
    <property type="entry name" value="WH_DNA-bd_sf"/>
</dbReference>
<organism evidence="7 8">
    <name type="scientific">Paracoccus seriniphilus</name>
    <dbReference type="NCBI Taxonomy" id="184748"/>
    <lineage>
        <taxon>Bacteria</taxon>
        <taxon>Pseudomonadati</taxon>
        <taxon>Pseudomonadota</taxon>
        <taxon>Alphaproteobacteria</taxon>
        <taxon>Rhodobacterales</taxon>
        <taxon>Paracoccaceae</taxon>
        <taxon>Paracoccus</taxon>
    </lineage>
</organism>
<dbReference type="SMART" id="SM00346">
    <property type="entry name" value="HTH_ICLR"/>
    <property type="match status" value="1"/>
</dbReference>
<dbReference type="AlphaFoldDB" id="A0A239Q1X9"/>
<dbReference type="Proteomes" id="UP000198307">
    <property type="component" value="Unassembled WGS sequence"/>
</dbReference>
<evidence type="ECO:0000259" key="6">
    <source>
        <dbReference type="PROSITE" id="PS51078"/>
    </source>
</evidence>
<keyword evidence="1" id="KW-0805">Transcription regulation</keyword>
<keyword evidence="8" id="KW-1185">Reference proteome</keyword>
<sequence length="273" mass="30063">MDKHNMEDRSTRLDQKDATPEPKKAPKVDSTLAKGLQILETLAQSNGPRGVSELSRELELTKSNVFRLLQTLSTLGYARPTEDKRYTATLKTWQVGRAVVEHFNLRELCAPALQMLANKTGETVYLAVPEGLNVIYIDKIESTQPIRSWNPISGSAPIHCVGTGKAILAANYSRMRDLLIGNLSKYTERSITSIKAMDDEIIRIRAKGFAIDTGEFRDQIRSYGAAICMPDGAAIGALGVSVPEINLKDGDEDMICQLVRLAAESVSQRLSRS</sequence>
<dbReference type="GO" id="GO:0003677">
    <property type="term" value="F:DNA binding"/>
    <property type="evidence" value="ECO:0007669"/>
    <property type="project" value="UniProtKB-KW"/>
</dbReference>
<evidence type="ECO:0000259" key="5">
    <source>
        <dbReference type="PROSITE" id="PS51077"/>
    </source>
</evidence>
<dbReference type="GO" id="GO:0045892">
    <property type="term" value="P:negative regulation of DNA-templated transcription"/>
    <property type="evidence" value="ECO:0007669"/>
    <property type="project" value="TreeGrafter"/>
</dbReference>
<feature type="domain" description="IclR-ED" evidence="6">
    <location>
        <begin position="91"/>
        <end position="272"/>
    </location>
</feature>
<keyword evidence="2" id="KW-0238">DNA-binding</keyword>
<dbReference type="PROSITE" id="PS51078">
    <property type="entry name" value="ICLR_ED"/>
    <property type="match status" value="1"/>
</dbReference>
<dbReference type="Pfam" id="PF01614">
    <property type="entry name" value="IclR_C"/>
    <property type="match status" value="1"/>
</dbReference>
<dbReference type="SUPFAM" id="SSF55781">
    <property type="entry name" value="GAF domain-like"/>
    <property type="match status" value="1"/>
</dbReference>
<dbReference type="Gene3D" id="3.30.450.40">
    <property type="match status" value="1"/>
</dbReference>
<dbReference type="InterPro" id="IPR050707">
    <property type="entry name" value="HTH_MetabolicPath_Reg"/>
</dbReference>
<evidence type="ECO:0000313" key="7">
    <source>
        <dbReference type="EMBL" id="SNT76318.1"/>
    </source>
</evidence>
<protein>
    <submittedName>
        <fullName evidence="7">Transcriptional regulator, IclR family</fullName>
    </submittedName>
</protein>
<evidence type="ECO:0000256" key="2">
    <source>
        <dbReference type="ARBA" id="ARBA00023125"/>
    </source>
</evidence>
<evidence type="ECO:0000256" key="4">
    <source>
        <dbReference type="SAM" id="MobiDB-lite"/>
    </source>
</evidence>
<dbReference type="Gene3D" id="1.10.10.10">
    <property type="entry name" value="Winged helix-like DNA-binding domain superfamily/Winged helix DNA-binding domain"/>
    <property type="match status" value="1"/>
</dbReference>
<feature type="domain" description="HTH iclR-type" evidence="5">
    <location>
        <begin position="29"/>
        <end position="90"/>
    </location>
</feature>
<dbReference type="PROSITE" id="PS51077">
    <property type="entry name" value="HTH_ICLR"/>
    <property type="match status" value="1"/>
</dbReference>
<evidence type="ECO:0000256" key="1">
    <source>
        <dbReference type="ARBA" id="ARBA00023015"/>
    </source>
</evidence>
<reference evidence="7 8" key="1">
    <citation type="submission" date="2017-07" db="EMBL/GenBank/DDBJ databases">
        <authorList>
            <person name="Sun Z.S."/>
            <person name="Albrecht U."/>
            <person name="Echele G."/>
            <person name="Lee C.C."/>
        </authorList>
    </citation>
    <scope>NUCLEOTIDE SEQUENCE [LARGE SCALE GENOMIC DNA]</scope>
    <source>
        <strain evidence="7 8">DSM 14827</strain>
    </source>
</reference>
<dbReference type="InterPro" id="IPR029016">
    <property type="entry name" value="GAF-like_dom_sf"/>
</dbReference>
<dbReference type="InterPro" id="IPR036388">
    <property type="entry name" value="WH-like_DNA-bd_sf"/>
</dbReference>
<evidence type="ECO:0000256" key="3">
    <source>
        <dbReference type="ARBA" id="ARBA00023163"/>
    </source>
</evidence>
<accession>A0A239Q1X9</accession>
<feature type="compositionally biased region" description="Basic and acidic residues" evidence="4">
    <location>
        <begin position="1"/>
        <end position="27"/>
    </location>
</feature>